<evidence type="ECO:0000313" key="8">
    <source>
        <dbReference type="EMBL" id="RWR15124.1"/>
    </source>
</evidence>
<feature type="transmembrane region" description="Helical" evidence="6">
    <location>
        <begin position="52"/>
        <end position="72"/>
    </location>
</feature>
<evidence type="ECO:0000256" key="1">
    <source>
        <dbReference type="ARBA" id="ARBA00004651"/>
    </source>
</evidence>
<organism evidence="8 9">
    <name type="scientific">Siminovitchia fortis</name>
    <dbReference type="NCBI Taxonomy" id="254758"/>
    <lineage>
        <taxon>Bacteria</taxon>
        <taxon>Bacillati</taxon>
        <taxon>Bacillota</taxon>
        <taxon>Bacilli</taxon>
        <taxon>Bacillales</taxon>
        <taxon>Bacillaceae</taxon>
        <taxon>Siminovitchia</taxon>
    </lineage>
</organism>
<name>A0A443J3S0_9BACI</name>
<dbReference type="Pfam" id="PF07690">
    <property type="entry name" value="MFS_1"/>
    <property type="match status" value="1"/>
</dbReference>
<feature type="transmembrane region" description="Helical" evidence="6">
    <location>
        <begin position="307"/>
        <end position="331"/>
    </location>
</feature>
<evidence type="ECO:0000256" key="4">
    <source>
        <dbReference type="ARBA" id="ARBA00022989"/>
    </source>
</evidence>
<dbReference type="Proteomes" id="UP000273811">
    <property type="component" value="Unassembled WGS sequence"/>
</dbReference>
<dbReference type="InterPro" id="IPR052528">
    <property type="entry name" value="Sugar_transport-like"/>
</dbReference>
<dbReference type="Gene3D" id="1.20.1250.20">
    <property type="entry name" value="MFS general substrate transporter like domains"/>
    <property type="match status" value="1"/>
</dbReference>
<dbReference type="PROSITE" id="PS00217">
    <property type="entry name" value="SUGAR_TRANSPORT_2"/>
    <property type="match status" value="1"/>
</dbReference>
<feature type="transmembrane region" description="Helical" evidence="6">
    <location>
        <begin position="139"/>
        <end position="164"/>
    </location>
</feature>
<dbReference type="RefSeq" id="WP_120068498.1">
    <property type="nucleotide sequence ID" value="NZ_CP126113.1"/>
</dbReference>
<feature type="transmembrane region" description="Helical" evidence="6">
    <location>
        <begin position="15"/>
        <end position="40"/>
    </location>
</feature>
<accession>A0A443J3S0</accession>
<feature type="domain" description="Major facilitator superfamily (MFS) profile" evidence="7">
    <location>
        <begin position="1"/>
        <end position="198"/>
    </location>
</feature>
<dbReference type="InterPro" id="IPR020846">
    <property type="entry name" value="MFS_dom"/>
</dbReference>
<evidence type="ECO:0000256" key="6">
    <source>
        <dbReference type="SAM" id="Phobius"/>
    </source>
</evidence>
<sequence length="404" mass="45155">MVKKLLGKVEVEKDLALLLLIGGLYSLSIALSNTFVNIYLWKQSGKFMDLALYNLAIVFFQPLTFILAGRWAKKIDRVIVLRIGVAFLALFFLVVLFLGEKAQAHLIILGSLLGIGYGFYWLAFNVLTFEITEPETRDFFNGFLGTLTSAGGVIGPISAGFLITRFASNIGYTIIFAISLILFAMAVIISFFIKRRPANGVYCFGRVVKERKNNQNWKYITNAHFLQGFRDGTFIFIISVFVFISTGSELALGTFGLINSGISFIAYWHAGRLIKKDRRKKAMLLGGLLLYLSLFLIVFEMTYPRLLIYAGAIAIAYPIMLVPYFSMTYDVIGKSWKAAEMRIEYIVVKELFLNSGRVVSILSFIAAILFFDEQKSIPILLLIIGTGHGLAALLLQKVKVTLSP</sequence>
<dbReference type="SUPFAM" id="SSF103473">
    <property type="entry name" value="MFS general substrate transporter"/>
    <property type="match status" value="1"/>
</dbReference>
<dbReference type="EMBL" id="QYTU02000001">
    <property type="protein sequence ID" value="RWR15124.1"/>
    <property type="molecule type" value="Genomic_DNA"/>
</dbReference>
<dbReference type="PANTHER" id="PTHR23526">
    <property type="entry name" value="INTEGRAL MEMBRANE TRANSPORT PROTEIN-RELATED"/>
    <property type="match status" value="1"/>
</dbReference>
<keyword evidence="5 6" id="KW-0472">Membrane</keyword>
<proteinExistence type="predicted"/>
<reference evidence="8" key="1">
    <citation type="submission" date="2018-12" db="EMBL/GenBank/DDBJ databases">
        <authorList>
            <person name="Sun L."/>
            <person name="Chen Z."/>
        </authorList>
    </citation>
    <scope>NUCLEOTIDE SEQUENCE [LARGE SCALE GENOMIC DNA]</scope>
    <source>
        <strain evidence="8">DSM 16012</strain>
    </source>
</reference>
<evidence type="ECO:0000259" key="7">
    <source>
        <dbReference type="PROSITE" id="PS50850"/>
    </source>
</evidence>
<comment type="caution">
    <text evidence="8">The sequence shown here is derived from an EMBL/GenBank/DDBJ whole genome shotgun (WGS) entry which is preliminary data.</text>
</comment>
<evidence type="ECO:0000256" key="2">
    <source>
        <dbReference type="ARBA" id="ARBA00022448"/>
    </source>
</evidence>
<dbReference type="InterPro" id="IPR005829">
    <property type="entry name" value="Sugar_transporter_CS"/>
</dbReference>
<feature type="transmembrane region" description="Helical" evidence="6">
    <location>
        <begin position="377"/>
        <end position="395"/>
    </location>
</feature>
<dbReference type="OrthoDB" id="2086294at2"/>
<dbReference type="GO" id="GO:0005886">
    <property type="term" value="C:plasma membrane"/>
    <property type="evidence" value="ECO:0007669"/>
    <property type="project" value="UniProtKB-SubCell"/>
</dbReference>
<dbReference type="PROSITE" id="PS50850">
    <property type="entry name" value="MFS"/>
    <property type="match status" value="1"/>
</dbReference>
<keyword evidence="4 6" id="KW-1133">Transmembrane helix</keyword>
<evidence type="ECO:0000256" key="3">
    <source>
        <dbReference type="ARBA" id="ARBA00022692"/>
    </source>
</evidence>
<dbReference type="GO" id="GO:0022857">
    <property type="term" value="F:transmembrane transporter activity"/>
    <property type="evidence" value="ECO:0007669"/>
    <property type="project" value="InterPro"/>
</dbReference>
<feature type="transmembrane region" description="Helical" evidence="6">
    <location>
        <begin position="170"/>
        <end position="193"/>
    </location>
</feature>
<feature type="transmembrane region" description="Helical" evidence="6">
    <location>
        <begin position="351"/>
        <end position="371"/>
    </location>
</feature>
<dbReference type="InterPro" id="IPR036259">
    <property type="entry name" value="MFS_trans_sf"/>
</dbReference>
<feature type="transmembrane region" description="Helical" evidence="6">
    <location>
        <begin position="79"/>
        <end position="98"/>
    </location>
</feature>
<feature type="transmembrane region" description="Helical" evidence="6">
    <location>
        <begin position="104"/>
        <end position="127"/>
    </location>
</feature>
<feature type="transmembrane region" description="Helical" evidence="6">
    <location>
        <begin position="282"/>
        <end position="301"/>
    </location>
</feature>
<feature type="transmembrane region" description="Helical" evidence="6">
    <location>
        <begin position="250"/>
        <end position="270"/>
    </location>
</feature>
<gene>
    <name evidence="8" type="ORF">D4N35_000870</name>
</gene>
<dbReference type="InterPro" id="IPR011701">
    <property type="entry name" value="MFS"/>
</dbReference>
<dbReference type="PANTHER" id="PTHR23526:SF2">
    <property type="entry name" value="MAJOR FACILITATOR SUPERFAMILY (MFS) PROFILE DOMAIN-CONTAINING PROTEIN"/>
    <property type="match status" value="1"/>
</dbReference>
<evidence type="ECO:0000256" key="5">
    <source>
        <dbReference type="ARBA" id="ARBA00023136"/>
    </source>
</evidence>
<keyword evidence="2" id="KW-0813">Transport</keyword>
<comment type="subcellular location">
    <subcellularLocation>
        <location evidence="1">Cell membrane</location>
        <topology evidence="1">Multi-pass membrane protein</topology>
    </subcellularLocation>
</comment>
<keyword evidence="9" id="KW-1185">Reference proteome</keyword>
<keyword evidence="3 6" id="KW-0812">Transmembrane</keyword>
<dbReference type="AlphaFoldDB" id="A0A443J3S0"/>
<evidence type="ECO:0000313" key="9">
    <source>
        <dbReference type="Proteomes" id="UP000273811"/>
    </source>
</evidence>
<protein>
    <submittedName>
        <fullName evidence="8">MFS transporter</fullName>
    </submittedName>
</protein>